<dbReference type="AlphaFoldDB" id="A0A6I3M8B9"/>
<evidence type="ECO:0000259" key="3">
    <source>
        <dbReference type="Pfam" id="PF12804"/>
    </source>
</evidence>
<dbReference type="PANTHER" id="PTHR19136">
    <property type="entry name" value="MOLYBDENUM COFACTOR GUANYLYLTRANSFERASE"/>
    <property type="match status" value="1"/>
</dbReference>
<dbReference type="InterPro" id="IPR025877">
    <property type="entry name" value="MobA-like_NTP_Trfase"/>
</dbReference>
<feature type="region of interest" description="Disordered" evidence="2">
    <location>
        <begin position="198"/>
        <end position="226"/>
    </location>
</feature>
<accession>A0A6I3M8B9</accession>
<reference evidence="4 5" key="1">
    <citation type="submission" date="2019-11" db="EMBL/GenBank/DDBJ databases">
        <title>Agromyces kandeliae sp. nov., isolated from mangrove soil.</title>
        <authorList>
            <person name="Wang R."/>
        </authorList>
    </citation>
    <scope>NUCLEOTIDE SEQUENCE [LARGE SCALE GENOMIC DNA]</scope>
    <source>
        <strain evidence="4 5">JCM 11433</strain>
    </source>
</reference>
<dbReference type="Pfam" id="PF12804">
    <property type="entry name" value="NTP_transf_3"/>
    <property type="match status" value="1"/>
</dbReference>
<dbReference type="GO" id="GO:0016779">
    <property type="term" value="F:nucleotidyltransferase activity"/>
    <property type="evidence" value="ECO:0007669"/>
    <property type="project" value="UniProtKB-ARBA"/>
</dbReference>
<dbReference type="InterPro" id="IPR029044">
    <property type="entry name" value="Nucleotide-diphossugar_trans"/>
</dbReference>
<feature type="compositionally biased region" description="Polar residues" evidence="2">
    <location>
        <begin position="217"/>
        <end position="226"/>
    </location>
</feature>
<dbReference type="PANTHER" id="PTHR19136:SF81">
    <property type="entry name" value="MOLYBDENUM COFACTOR GUANYLYLTRANSFERASE"/>
    <property type="match status" value="1"/>
</dbReference>
<name>A0A6I3M8B9_9MICO</name>
<gene>
    <name evidence="4" type="ORF">GJ743_04375</name>
</gene>
<evidence type="ECO:0000313" key="4">
    <source>
        <dbReference type="EMBL" id="MTH67606.1"/>
    </source>
</evidence>
<keyword evidence="1 4" id="KW-0808">Transferase</keyword>
<dbReference type="EMBL" id="WMLB01000013">
    <property type="protein sequence ID" value="MTH67606.1"/>
    <property type="molecule type" value="Genomic_DNA"/>
</dbReference>
<dbReference type="Proteomes" id="UP000433071">
    <property type="component" value="Unassembled WGS sequence"/>
</dbReference>
<comment type="caution">
    <text evidence="4">The sequence shown here is derived from an EMBL/GenBank/DDBJ whole genome shotgun (WGS) entry which is preliminary data.</text>
</comment>
<dbReference type="Gene3D" id="3.90.550.10">
    <property type="entry name" value="Spore Coat Polysaccharide Biosynthesis Protein SpsA, Chain A"/>
    <property type="match status" value="1"/>
</dbReference>
<keyword evidence="5" id="KW-1185">Reference proteome</keyword>
<dbReference type="OrthoDB" id="4408226at2"/>
<evidence type="ECO:0000256" key="2">
    <source>
        <dbReference type="SAM" id="MobiDB-lite"/>
    </source>
</evidence>
<evidence type="ECO:0000313" key="5">
    <source>
        <dbReference type="Proteomes" id="UP000433071"/>
    </source>
</evidence>
<feature type="domain" description="MobA-like NTP transferase" evidence="3">
    <location>
        <begin position="2"/>
        <end position="171"/>
    </location>
</feature>
<proteinExistence type="predicted"/>
<dbReference type="SUPFAM" id="SSF53448">
    <property type="entry name" value="Nucleotide-diphospho-sugar transferases"/>
    <property type="match status" value="1"/>
</dbReference>
<organism evidence="4 5">
    <name type="scientific">Agromyces bracchium</name>
    <dbReference type="NCBI Taxonomy" id="88376"/>
    <lineage>
        <taxon>Bacteria</taxon>
        <taxon>Bacillati</taxon>
        <taxon>Actinomycetota</taxon>
        <taxon>Actinomycetes</taxon>
        <taxon>Micrococcales</taxon>
        <taxon>Microbacteriaceae</taxon>
        <taxon>Agromyces</taxon>
    </lineage>
</organism>
<sequence>MGGRAERLGGIAKGDLRVDGRTLLERVVAAAGMARQRVVVGDVGASALPVDVIVVREEPPFSGPAAAVAAGVAALPSRAGAEGEDAAADDAAADAVLLLAGDLPFVADAIAPLLAAFEGADAAGADGAMAVDEAGRAQYLTAVVRRAALDDAIAAAGPLEGASMRRLVAALRLVDVALPGRATMDVDTWADARAVGATAGEADGTDERSRSAIGTAPGTTTEGAST</sequence>
<evidence type="ECO:0000256" key="1">
    <source>
        <dbReference type="ARBA" id="ARBA00022679"/>
    </source>
</evidence>
<protein>
    <submittedName>
        <fullName evidence="4">NTP transferase domain-containing protein</fullName>
    </submittedName>
</protein>